<proteinExistence type="predicted"/>
<evidence type="ECO:0000313" key="8">
    <source>
        <dbReference type="EMBL" id="RVU40066.1"/>
    </source>
</evidence>
<feature type="transmembrane region" description="Helical" evidence="6">
    <location>
        <begin position="106"/>
        <end position="126"/>
    </location>
</feature>
<evidence type="ECO:0008006" key="10">
    <source>
        <dbReference type="Google" id="ProtNLM"/>
    </source>
</evidence>
<dbReference type="OrthoDB" id="5771248at2"/>
<dbReference type="Proteomes" id="UP000283077">
    <property type="component" value="Unassembled WGS sequence"/>
</dbReference>
<keyword evidence="5 6" id="KW-0472">Membrane</keyword>
<dbReference type="RefSeq" id="WP_127698396.1">
    <property type="nucleotide sequence ID" value="NZ_SACS01000006.1"/>
</dbReference>
<protein>
    <recommendedName>
        <fullName evidence="10">F0F1 ATP synthase subunit I</fullName>
    </recommendedName>
</protein>
<evidence type="ECO:0000256" key="2">
    <source>
        <dbReference type="ARBA" id="ARBA00022475"/>
    </source>
</evidence>
<dbReference type="Pfam" id="PF03899">
    <property type="entry name" value="ATP-synt_I"/>
    <property type="match status" value="1"/>
</dbReference>
<feature type="signal peptide" evidence="7">
    <location>
        <begin position="1"/>
        <end position="28"/>
    </location>
</feature>
<keyword evidence="7" id="KW-0732">Signal</keyword>
<evidence type="ECO:0000313" key="9">
    <source>
        <dbReference type="Proteomes" id="UP000283077"/>
    </source>
</evidence>
<accession>A0A437QZV8</accession>
<evidence type="ECO:0000256" key="5">
    <source>
        <dbReference type="ARBA" id="ARBA00023136"/>
    </source>
</evidence>
<name>A0A437QZV8_9GAMM</name>
<keyword evidence="2" id="KW-1003">Cell membrane</keyword>
<dbReference type="EMBL" id="SACS01000006">
    <property type="protein sequence ID" value="RVU40066.1"/>
    <property type="molecule type" value="Genomic_DNA"/>
</dbReference>
<keyword evidence="3 6" id="KW-0812">Transmembrane</keyword>
<gene>
    <name evidence="8" type="ORF">EOE67_07380</name>
</gene>
<sequence>MILATSKQRYKLILITFLSQLAAASAIAAMVFWAFDALAAKSAFYGALCVVLPHCVFTWYVFRFRGTDQLQLILKSIYRGETFKFLLMALLVMAVLKHAVIVDWLFFAGLVSALILQVFLPILINYDNWD</sequence>
<keyword evidence="9" id="KW-1185">Reference proteome</keyword>
<feature type="transmembrane region" description="Helical" evidence="6">
    <location>
        <begin position="83"/>
        <end position="100"/>
    </location>
</feature>
<dbReference type="AlphaFoldDB" id="A0A437QZV8"/>
<comment type="caution">
    <text evidence="8">The sequence shown here is derived from an EMBL/GenBank/DDBJ whole genome shotgun (WGS) entry which is preliminary data.</text>
</comment>
<evidence type="ECO:0000256" key="4">
    <source>
        <dbReference type="ARBA" id="ARBA00022989"/>
    </source>
</evidence>
<keyword evidence="4 6" id="KW-1133">Transmembrane helix</keyword>
<dbReference type="InterPro" id="IPR005598">
    <property type="entry name" value="ATP_synth_I"/>
</dbReference>
<reference evidence="8 9" key="1">
    <citation type="submission" date="2019-01" db="EMBL/GenBank/DDBJ databases">
        <authorList>
            <person name="Chen W.-M."/>
        </authorList>
    </citation>
    <scope>NUCLEOTIDE SEQUENCE [LARGE SCALE GENOMIC DNA]</scope>
    <source>
        <strain evidence="8 9">KYPC3</strain>
    </source>
</reference>
<feature type="transmembrane region" description="Helical" evidence="6">
    <location>
        <begin position="44"/>
        <end position="62"/>
    </location>
</feature>
<feature type="chain" id="PRO_5018977820" description="F0F1 ATP synthase subunit I" evidence="7">
    <location>
        <begin position="29"/>
        <end position="130"/>
    </location>
</feature>
<comment type="subcellular location">
    <subcellularLocation>
        <location evidence="1">Cell membrane</location>
        <topology evidence="1">Multi-pass membrane protein</topology>
    </subcellularLocation>
</comment>
<evidence type="ECO:0000256" key="1">
    <source>
        <dbReference type="ARBA" id="ARBA00004651"/>
    </source>
</evidence>
<evidence type="ECO:0000256" key="3">
    <source>
        <dbReference type="ARBA" id="ARBA00022692"/>
    </source>
</evidence>
<evidence type="ECO:0000256" key="6">
    <source>
        <dbReference type="SAM" id="Phobius"/>
    </source>
</evidence>
<dbReference type="GO" id="GO:0005886">
    <property type="term" value="C:plasma membrane"/>
    <property type="evidence" value="ECO:0007669"/>
    <property type="project" value="UniProtKB-SubCell"/>
</dbReference>
<evidence type="ECO:0000256" key="7">
    <source>
        <dbReference type="SAM" id="SignalP"/>
    </source>
</evidence>
<organism evidence="8 9">
    <name type="scientific">Rheinheimera riviphila</name>
    <dbReference type="NCBI Taxonomy" id="1834037"/>
    <lineage>
        <taxon>Bacteria</taxon>
        <taxon>Pseudomonadati</taxon>
        <taxon>Pseudomonadota</taxon>
        <taxon>Gammaproteobacteria</taxon>
        <taxon>Chromatiales</taxon>
        <taxon>Chromatiaceae</taxon>
        <taxon>Rheinheimera</taxon>
    </lineage>
</organism>